<reference evidence="2 3" key="2">
    <citation type="submission" date="2020-06" db="EMBL/GenBank/DDBJ databases">
        <title>Antribacter stalactiti gen. nov., sp. nov., a new member of the family Nacardiaceae isolated from a cave.</title>
        <authorList>
            <person name="Kim I.S."/>
        </authorList>
    </citation>
    <scope>NUCLEOTIDE SEQUENCE [LARGE SCALE GENOMIC DNA]</scope>
    <source>
        <strain evidence="2 3">YC2-7</strain>
    </source>
</reference>
<dbReference type="EMBL" id="VCQU01000009">
    <property type="protein sequence ID" value="NMN97877.1"/>
    <property type="molecule type" value="Genomic_DNA"/>
</dbReference>
<dbReference type="RefSeq" id="WP_169591236.1">
    <property type="nucleotide sequence ID" value="NZ_VCQU01000009.1"/>
</dbReference>
<name>A0A848KQI3_9NOCA</name>
<keyword evidence="3" id="KW-1185">Reference proteome</keyword>
<evidence type="ECO:0000256" key="1">
    <source>
        <dbReference type="SAM" id="Phobius"/>
    </source>
</evidence>
<feature type="transmembrane region" description="Helical" evidence="1">
    <location>
        <begin position="21"/>
        <end position="41"/>
    </location>
</feature>
<organism evidence="2 3">
    <name type="scientific">Antrihabitans stalactiti</name>
    <dbReference type="NCBI Taxonomy" id="2584121"/>
    <lineage>
        <taxon>Bacteria</taxon>
        <taxon>Bacillati</taxon>
        <taxon>Actinomycetota</taxon>
        <taxon>Actinomycetes</taxon>
        <taxon>Mycobacteriales</taxon>
        <taxon>Nocardiaceae</taxon>
        <taxon>Antrihabitans</taxon>
    </lineage>
</organism>
<sequence>MAKEIDRIRARSAIETIRESPVILLVALLPVAAVFGLVWWLVGLPTAIVGLLIGAVVVVVGGKFLK</sequence>
<proteinExistence type="predicted"/>
<keyword evidence="1" id="KW-0472">Membrane</keyword>
<feature type="transmembrane region" description="Helical" evidence="1">
    <location>
        <begin position="47"/>
        <end position="65"/>
    </location>
</feature>
<keyword evidence="1" id="KW-0812">Transmembrane</keyword>
<dbReference type="Proteomes" id="UP000535543">
    <property type="component" value="Unassembled WGS sequence"/>
</dbReference>
<keyword evidence="1" id="KW-1133">Transmembrane helix</keyword>
<protein>
    <submittedName>
        <fullName evidence="2">Uncharacterized protein</fullName>
    </submittedName>
</protein>
<dbReference type="AlphaFoldDB" id="A0A848KQI3"/>
<comment type="caution">
    <text evidence="2">The sequence shown here is derived from an EMBL/GenBank/DDBJ whole genome shotgun (WGS) entry which is preliminary data.</text>
</comment>
<reference evidence="2 3" key="1">
    <citation type="submission" date="2019-05" db="EMBL/GenBank/DDBJ databases">
        <authorList>
            <person name="Lee S.D."/>
        </authorList>
    </citation>
    <scope>NUCLEOTIDE SEQUENCE [LARGE SCALE GENOMIC DNA]</scope>
    <source>
        <strain evidence="2 3">YC2-7</strain>
    </source>
</reference>
<accession>A0A848KQI3</accession>
<gene>
    <name evidence="2" type="ORF">FGL95_22825</name>
</gene>
<evidence type="ECO:0000313" key="2">
    <source>
        <dbReference type="EMBL" id="NMN97877.1"/>
    </source>
</evidence>
<evidence type="ECO:0000313" key="3">
    <source>
        <dbReference type="Proteomes" id="UP000535543"/>
    </source>
</evidence>